<organism evidence="1 2">
    <name type="scientific">Ferrigenium kumadai</name>
    <dbReference type="NCBI Taxonomy" id="1682490"/>
    <lineage>
        <taxon>Bacteria</taxon>
        <taxon>Pseudomonadati</taxon>
        <taxon>Pseudomonadota</taxon>
        <taxon>Betaproteobacteria</taxon>
        <taxon>Nitrosomonadales</taxon>
        <taxon>Gallionellaceae</taxon>
        <taxon>Ferrigenium</taxon>
    </lineage>
</organism>
<dbReference type="RefSeq" id="WP_212785322.1">
    <property type="nucleotide sequence ID" value="NZ_AP019536.1"/>
</dbReference>
<dbReference type="Proteomes" id="UP001319121">
    <property type="component" value="Chromosome"/>
</dbReference>
<evidence type="ECO:0000313" key="2">
    <source>
        <dbReference type="Proteomes" id="UP001319121"/>
    </source>
</evidence>
<dbReference type="CDD" id="cd00077">
    <property type="entry name" value="HDc"/>
    <property type="match status" value="1"/>
</dbReference>
<dbReference type="EMBL" id="AP019536">
    <property type="protein sequence ID" value="BBJ00069.1"/>
    <property type="molecule type" value="Genomic_DNA"/>
</dbReference>
<gene>
    <name evidence="1" type="ORF">FGKAn22_17610</name>
</gene>
<dbReference type="InterPro" id="IPR003607">
    <property type="entry name" value="HD/PDEase_dom"/>
</dbReference>
<keyword evidence="2" id="KW-1185">Reference proteome</keyword>
<dbReference type="KEGG" id="fku:FGKAn22_17610"/>
<reference evidence="1 2" key="1">
    <citation type="submission" date="2019-03" db="EMBL/GenBank/DDBJ databases">
        <title>Complete genome sequence of Ferrigenium kumadai strain An22, a microaerophilic iron-oxidizing bacterium isolated from a paddy field soil.</title>
        <authorList>
            <person name="Watanabe T."/>
            <person name="Asakawa S."/>
        </authorList>
    </citation>
    <scope>NUCLEOTIDE SEQUENCE [LARGE SCALE GENOMIC DNA]</scope>
    <source>
        <strain evidence="1 2">An22</strain>
    </source>
</reference>
<name>A0AAN1W034_9PROT</name>
<evidence type="ECO:0008006" key="3">
    <source>
        <dbReference type="Google" id="ProtNLM"/>
    </source>
</evidence>
<accession>A0AAN1W034</accession>
<dbReference type="Gene3D" id="1.10.3210.10">
    <property type="entry name" value="Hypothetical protein af1432"/>
    <property type="match status" value="1"/>
</dbReference>
<sequence>MKIAPDTDEINSLFANSDAEVVWAKVAGIVGLIDPACDLALARTVFDDVVRLFRGKYPGYCPIKTPYHDLPHTLDVFLCAVRLMHGVHVSGTRLGADEISLVMMATLMHDIGYAQKEGEGNGTGAQFTKCHVARGIEFMLHYADERNFPLSFTAKLECMIRSTDPGYPFAQIPFPDEHCRLLGQLVGTADLVGQMADRTYLEKLLFLYLEFKEANFGNYQSVHDMLRQTRRFYEITQEKLDSAYQGLYAKLVFHFREVFGTGNNYYLESIEKNIAYLAKVTAREEAEHLVMLKRGGIAEKSMAMSVLA</sequence>
<dbReference type="AlphaFoldDB" id="A0AAN1W034"/>
<proteinExistence type="predicted"/>
<protein>
    <recommendedName>
        <fullName evidence="3">HD/PDEase domain-containing protein</fullName>
    </recommendedName>
</protein>
<evidence type="ECO:0000313" key="1">
    <source>
        <dbReference type="EMBL" id="BBJ00069.1"/>
    </source>
</evidence>
<dbReference type="SUPFAM" id="SSF109604">
    <property type="entry name" value="HD-domain/PDEase-like"/>
    <property type="match status" value="1"/>
</dbReference>